<sequence length="59" mass="6705">MGRKFVHVSLDGDAVIDFCCDLPDVLATVDFHGNDERARKFPVEVSPRKYPFPLAYVLH</sequence>
<name>A0A3S1IXI2_9CYAN</name>
<accession>A0A3S1IXI2</accession>
<dbReference type="Proteomes" id="UP000271624">
    <property type="component" value="Unassembled WGS sequence"/>
</dbReference>
<organism evidence="1 2">
    <name type="scientific">Dulcicalothrix desertica PCC 7102</name>
    <dbReference type="NCBI Taxonomy" id="232991"/>
    <lineage>
        <taxon>Bacteria</taxon>
        <taxon>Bacillati</taxon>
        <taxon>Cyanobacteriota</taxon>
        <taxon>Cyanophyceae</taxon>
        <taxon>Nostocales</taxon>
        <taxon>Calotrichaceae</taxon>
        <taxon>Dulcicalothrix</taxon>
    </lineage>
</organism>
<dbReference type="EMBL" id="RSCL01000012">
    <property type="protein sequence ID" value="RUT04023.1"/>
    <property type="molecule type" value="Genomic_DNA"/>
</dbReference>
<reference evidence="1" key="2">
    <citation type="journal article" date="2019" name="Genome Biol. Evol.">
        <title>Day and night: Metabolic profiles and evolutionary relationships of six axenic non-marine cyanobacteria.</title>
        <authorList>
            <person name="Will S.E."/>
            <person name="Henke P."/>
            <person name="Boedeker C."/>
            <person name="Huang S."/>
            <person name="Brinkmann H."/>
            <person name="Rohde M."/>
            <person name="Jarek M."/>
            <person name="Friedl T."/>
            <person name="Seufert S."/>
            <person name="Schumacher M."/>
            <person name="Overmann J."/>
            <person name="Neumann-Schaal M."/>
            <person name="Petersen J."/>
        </authorList>
    </citation>
    <scope>NUCLEOTIDE SEQUENCE [LARGE SCALE GENOMIC DNA]</scope>
    <source>
        <strain evidence="1">PCC 7102</strain>
    </source>
</reference>
<evidence type="ECO:0000313" key="2">
    <source>
        <dbReference type="Proteomes" id="UP000271624"/>
    </source>
</evidence>
<reference evidence="1" key="1">
    <citation type="submission" date="2018-12" db="EMBL/GenBank/DDBJ databases">
        <authorList>
            <person name="Will S."/>
            <person name="Neumann-Schaal M."/>
            <person name="Henke P."/>
        </authorList>
    </citation>
    <scope>NUCLEOTIDE SEQUENCE</scope>
    <source>
        <strain evidence="1">PCC 7102</strain>
    </source>
</reference>
<keyword evidence="2" id="KW-1185">Reference proteome</keyword>
<proteinExistence type="predicted"/>
<gene>
    <name evidence="1" type="ORF">DSM106972_049370</name>
</gene>
<protein>
    <submittedName>
        <fullName evidence="1">Uncharacterized protein</fullName>
    </submittedName>
</protein>
<evidence type="ECO:0000313" key="1">
    <source>
        <dbReference type="EMBL" id="RUT04023.1"/>
    </source>
</evidence>
<comment type="caution">
    <text evidence="1">The sequence shown here is derived from an EMBL/GenBank/DDBJ whole genome shotgun (WGS) entry which is preliminary data.</text>
</comment>
<dbReference type="AlphaFoldDB" id="A0A3S1IXI2"/>